<dbReference type="CDD" id="cd17623">
    <property type="entry name" value="REC_OmpR_CpxR"/>
    <property type="match status" value="1"/>
</dbReference>
<dbReference type="Pfam" id="PF00486">
    <property type="entry name" value="Trans_reg_C"/>
    <property type="match status" value="1"/>
</dbReference>
<evidence type="ECO:0000256" key="2">
    <source>
        <dbReference type="ARBA" id="ARBA00022490"/>
    </source>
</evidence>
<reference evidence="13" key="1">
    <citation type="submission" date="2020-06" db="EMBL/GenBank/DDBJ databases">
        <title>Draft genomic sequecing of Geomonas sp. Red745.</title>
        <authorList>
            <person name="Itoh H."/>
            <person name="Xu Z.X."/>
            <person name="Ushijima N."/>
            <person name="Masuda Y."/>
            <person name="Shiratori Y."/>
            <person name="Senoo K."/>
        </authorList>
    </citation>
    <scope>NUCLEOTIDE SEQUENCE [LARGE SCALE GENOMIC DNA]</scope>
    <source>
        <strain evidence="13">Red745</strain>
    </source>
</reference>
<dbReference type="InterPro" id="IPR039420">
    <property type="entry name" value="WalR-like"/>
</dbReference>
<name>A0A6V8NBL2_9BACT</name>
<dbReference type="FunFam" id="3.40.50.2300:FF:000001">
    <property type="entry name" value="DNA-binding response regulator PhoB"/>
    <property type="match status" value="1"/>
</dbReference>
<dbReference type="GO" id="GO:0000156">
    <property type="term" value="F:phosphorelay response regulator activity"/>
    <property type="evidence" value="ECO:0007669"/>
    <property type="project" value="TreeGrafter"/>
</dbReference>
<dbReference type="CDD" id="cd00383">
    <property type="entry name" value="trans_reg_C"/>
    <property type="match status" value="1"/>
</dbReference>
<keyword evidence="4" id="KW-0902">Two-component regulatory system</keyword>
<dbReference type="AlphaFoldDB" id="A0A6V8NBL2"/>
<keyword evidence="6 9" id="KW-0238">DNA-binding</keyword>
<dbReference type="EMBL" id="BLXZ01000004">
    <property type="protein sequence ID" value="GFO68609.1"/>
    <property type="molecule type" value="Genomic_DNA"/>
</dbReference>
<dbReference type="PANTHER" id="PTHR48111:SF39">
    <property type="entry name" value="TRANSCRIPTIONAL REGULATORY PROTEIN CPXR"/>
    <property type="match status" value="1"/>
</dbReference>
<evidence type="ECO:0000256" key="7">
    <source>
        <dbReference type="ARBA" id="ARBA00023163"/>
    </source>
</evidence>
<keyword evidence="7" id="KW-0804">Transcription</keyword>
<accession>A0A6V8NBL2</accession>
<keyword evidence="3 8" id="KW-0597">Phosphoprotein</keyword>
<evidence type="ECO:0000256" key="3">
    <source>
        <dbReference type="ARBA" id="ARBA00022553"/>
    </source>
</evidence>
<dbReference type="GO" id="GO:0005829">
    <property type="term" value="C:cytosol"/>
    <property type="evidence" value="ECO:0007669"/>
    <property type="project" value="TreeGrafter"/>
</dbReference>
<dbReference type="Gene3D" id="3.40.50.2300">
    <property type="match status" value="1"/>
</dbReference>
<dbReference type="InterPro" id="IPR001867">
    <property type="entry name" value="OmpR/PhoB-type_DNA-bd"/>
</dbReference>
<dbReference type="InterPro" id="IPR058124">
    <property type="entry name" value="CpxR-like_REC"/>
</dbReference>
<dbReference type="InterPro" id="IPR001789">
    <property type="entry name" value="Sig_transdc_resp-reg_receiver"/>
</dbReference>
<dbReference type="SMART" id="SM00862">
    <property type="entry name" value="Trans_reg_C"/>
    <property type="match status" value="1"/>
</dbReference>
<evidence type="ECO:0000256" key="5">
    <source>
        <dbReference type="ARBA" id="ARBA00023015"/>
    </source>
</evidence>
<dbReference type="GO" id="GO:0032993">
    <property type="term" value="C:protein-DNA complex"/>
    <property type="evidence" value="ECO:0007669"/>
    <property type="project" value="TreeGrafter"/>
</dbReference>
<organism evidence="12 13">
    <name type="scientific">Geomonas limicola</name>
    <dbReference type="NCBI Taxonomy" id="2740186"/>
    <lineage>
        <taxon>Bacteria</taxon>
        <taxon>Pseudomonadati</taxon>
        <taxon>Thermodesulfobacteriota</taxon>
        <taxon>Desulfuromonadia</taxon>
        <taxon>Geobacterales</taxon>
        <taxon>Geobacteraceae</taxon>
        <taxon>Geomonas</taxon>
    </lineage>
</organism>
<keyword evidence="13" id="KW-1185">Reference proteome</keyword>
<feature type="modified residue" description="4-aspartylphosphate" evidence="8">
    <location>
        <position position="53"/>
    </location>
</feature>
<gene>
    <name evidence="12" type="primary">cpxR_1</name>
    <name evidence="12" type="ORF">GMLC_21880</name>
</gene>
<dbReference type="InterPro" id="IPR036388">
    <property type="entry name" value="WH-like_DNA-bd_sf"/>
</dbReference>
<feature type="domain" description="OmpR/PhoB-type" evidence="11">
    <location>
        <begin position="129"/>
        <end position="228"/>
    </location>
</feature>
<dbReference type="PROSITE" id="PS50110">
    <property type="entry name" value="RESPONSE_REGULATORY"/>
    <property type="match status" value="1"/>
</dbReference>
<dbReference type="SUPFAM" id="SSF46894">
    <property type="entry name" value="C-terminal effector domain of the bipartite response regulators"/>
    <property type="match status" value="1"/>
</dbReference>
<feature type="DNA-binding region" description="OmpR/PhoB-type" evidence="9">
    <location>
        <begin position="129"/>
        <end position="228"/>
    </location>
</feature>
<dbReference type="SMART" id="SM00448">
    <property type="entry name" value="REC"/>
    <property type="match status" value="1"/>
</dbReference>
<dbReference type="PANTHER" id="PTHR48111">
    <property type="entry name" value="REGULATOR OF RPOS"/>
    <property type="match status" value="1"/>
</dbReference>
<dbReference type="GO" id="GO:0006355">
    <property type="term" value="P:regulation of DNA-templated transcription"/>
    <property type="evidence" value="ECO:0007669"/>
    <property type="project" value="InterPro"/>
</dbReference>
<dbReference type="InterPro" id="IPR011006">
    <property type="entry name" value="CheY-like_superfamily"/>
</dbReference>
<dbReference type="RefSeq" id="WP_198424487.1">
    <property type="nucleotide sequence ID" value="NZ_BLXZ01000004.1"/>
</dbReference>
<feature type="domain" description="Response regulatory" evidence="10">
    <location>
        <begin position="4"/>
        <end position="117"/>
    </location>
</feature>
<keyword evidence="5" id="KW-0805">Transcription regulation</keyword>
<protein>
    <submittedName>
        <fullName evidence="12">DNA-binding response regulator</fullName>
    </submittedName>
</protein>
<comment type="caution">
    <text evidence="12">The sequence shown here is derived from an EMBL/GenBank/DDBJ whole genome shotgun (WGS) entry which is preliminary data.</text>
</comment>
<evidence type="ECO:0000256" key="4">
    <source>
        <dbReference type="ARBA" id="ARBA00023012"/>
    </source>
</evidence>
<evidence type="ECO:0000256" key="8">
    <source>
        <dbReference type="PROSITE-ProRule" id="PRU00169"/>
    </source>
</evidence>
<keyword evidence="2" id="KW-0963">Cytoplasm</keyword>
<evidence type="ECO:0000256" key="1">
    <source>
        <dbReference type="ARBA" id="ARBA00004496"/>
    </source>
</evidence>
<dbReference type="InterPro" id="IPR016032">
    <property type="entry name" value="Sig_transdc_resp-reg_C-effctor"/>
</dbReference>
<evidence type="ECO:0000313" key="13">
    <source>
        <dbReference type="Proteomes" id="UP000587586"/>
    </source>
</evidence>
<dbReference type="Gene3D" id="1.10.10.10">
    <property type="entry name" value="Winged helix-like DNA-binding domain superfamily/Winged helix DNA-binding domain"/>
    <property type="match status" value="1"/>
</dbReference>
<dbReference type="SUPFAM" id="SSF52172">
    <property type="entry name" value="CheY-like"/>
    <property type="match status" value="1"/>
</dbReference>
<evidence type="ECO:0000313" key="12">
    <source>
        <dbReference type="EMBL" id="GFO68609.1"/>
    </source>
</evidence>
<evidence type="ECO:0000259" key="11">
    <source>
        <dbReference type="PROSITE" id="PS51755"/>
    </source>
</evidence>
<evidence type="ECO:0000259" key="10">
    <source>
        <dbReference type="PROSITE" id="PS50110"/>
    </source>
</evidence>
<dbReference type="Pfam" id="PF00072">
    <property type="entry name" value="Response_reg"/>
    <property type="match status" value="1"/>
</dbReference>
<comment type="subcellular location">
    <subcellularLocation>
        <location evidence="1">Cytoplasm</location>
    </subcellularLocation>
</comment>
<dbReference type="PROSITE" id="PS51755">
    <property type="entry name" value="OMPR_PHOB"/>
    <property type="match status" value="1"/>
</dbReference>
<evidence type="ECO:0000256" key="9">
    <source>
        <dbReference type="PROSITE-ProRule" id="PRU01091"/>
    </source>
</evidence>
<proteinExistence type="predicted"/>
<evidence type="ECO:0000256" key="6">
    <source>
        <dbReference type="ARBA" id="ARBA00023125"/>
    </source>
</evidence>
<dbReference type="Gene3D" id="6.10.250.690">
    <property type="match status" value="1"/>
</dbReference>
<sequence length="235" mass="25665">MAKKILLIDDDAGLCQLLEGYLGSEDFEVDTVHDGNAGALAALEGDYAAVILDVMLPGLNGFEVLRKLRQCSEVPVLMLTARGEEVDRIVGLELGADDYLCKPFNPRELIARLRAIQRRSGIPAHESRPGTLVVGDVAMNLGTRSLYCSGEAVELTSSEFSVLEVLLRMAGNVVTREDLTRQALGREFRSFDRSVDVHVSGLRKKLGTSTDGGDRIKSVRGVGYLYGYSSEWQSQ</sequence>
<dbReference type="Proteomes" id="UP000587586">
    <property type="component" value="Unassembled WGS sequence"/>
</dbReference>
<dbReference type="GO" id="GO:0000976">
    <property type="term" value="F:transcription cis-regulatory region binding"/>
    <property type="evidence" value="ECO:0007669"/>
    <property type="project" value="TreeGrafter"/>
</dbReference>